<evidence type="ECO:0000313" key="3">
    <source>
        <dbReference type="Proteomes" id="UP001610563"/>
    </source>
</evidence>
<reference evidence="2 3" key="1">
    <citation type="submission" date="2024-07" db="EMBL/GenBank/DDBJ databases">
        <title>Section-level genome sequencing and comparative genomics of Aspergillus sections Usti and Cavernicolus.</title>
        <authorList>
            <consortium name="Lawrence Berkeley National Laboratory"/>
            <person name="Nybo J.L."/>
            <person name="Vesth T.C."/>
            <person name="Theobald S."/>
            <person name="Frisvad J.C."/>
            <person name="Larsen T.O."/>
            <person name="Kjaerboelling I."/>
            <person name="Rothschild-Mancinelli K."/>
            <person name="Lyhne E.K."/>
            <person name="Kogle M.E."/>
            <person name="Barry K."/>
            <person name="Clum A."/>
            <person name="Na H."/>
            <person name="Ledsgaard L."/>
            <person name="Lin J."/>
            <person name="Lipzen A."/>
            <person name="Kuo A."/>
            <person name="Riley R."/>
            <person name="Mondo S."/>
            <person name="Labutti K."/>
            <person name="Haridas S."/>
            <person name="Pangalinan J."/>
            <person name="Salamov A.A."/>
            <person name="Simmons B.A."/>
            <person name="Magnuson J.K."/>
            <person name="Chen J."/>
            <person name="Drula E."/>
            <person name="Henrissat B."/>
            <person name="Wiebenga A."/>
            <person name="Lubbers R.J."/>
            <person name="Gomes A.C."/>
            <person name="Makela M.R."/>
            <person name="Stajich J."/>
            <person name="Grigoriev I.V."/>
            <person name="Mortensen U.H."/>
            <person name="De Vries R.P."/>
            <person name="Baker S.E."/>
            <person name="Andersen M.R."/>
        </authorList>
    </citation>
    <scope>NUCLEOTIDE SEQUENCE [LARGE SCALE GENOMIC DNA]</scope>
    <source>
        <strain evidence="2 3">CBS 209.92</strain>
    </source>
</reference>
<dbReference type="EMBL" id="JBFTWV010000057">
    <property type="protein sequence ID" value="KAL2793508.1"/>
    <property type="molecule type" value="Genomic_DNA"/>
</dbReference>
<name>A0ABR4G3B3_9EURO</name>
<feature type="domain" description="F-box" evidence="1">
    <location>
        <begin position="5"/>
        <end position="56"/>
    </location>
</feature>
<gene>
    <name evidence="2" type="ORF">BJX66DRAFT_306032</name>
</gene>
<accession>A0ABR4G3B3</accession>
<comment type="caution">
    <text evidence="2">The sequence shown here is derived from an EMBL/GenBank/DDBJ whole genome shotgun (WGS) entry which is preliminary data.</text>
</comment>
<dbReference type="InterPro" id="IPR001810">
    <property type="entry name" value="F-box_dom"/>
</dbReference>
<sequence>MDFLQQLPTELLLRITSFLPHASWYKRHEPPSALPFVTASEHLYNVCLVSRRFRGIG</sequence>
<evidence type="ECO:0000259" key="1">
    <source>
        <dbReference type="Pfam" id="PF12937"/>
    </source>
</evidence>
<proteinExistence type="predicted"/>
<protein>
    <recommendedName>
        <fullName evidence="1">F-box domain-containing protein</fullName>
    </recommendedName>
</protein>
<dbReference type="Pfam" id="PF12937">
    <property type="entry name" value="F-box-like"/>
    <property type="match status" value="1"/>
</dbReference>
<dbReference type="Proteomes" id="UP001610563">
    <property type="component" value="Unassembled WGS sequence"/>
</dbReference>
<evidence type="ECO:0000313" key="2">
    <source>
        <dbReference type="EMBL" id="KAL2793508.1"/>
    </source>
</evidence>
<organism evidence="2 3">
    <name type="scientific">Aspergillus keveii</name>
    <dbReference type="NCBI Taxonomy" id="714993"/>
    <lineage>
        <taxon>Eukaryota</taxon>
        <taxon>Fungi</taxon>
        <taxon>Dikarya</taxon>
        <taxon>Ascomycota</taxon>
        <taxon>Pezizomycotina</taxon>
        <taxon>Eurotiomycetes</taxon>
        <taxon>Eurotiomycetidae</taxon>
        <taxon>Eurotiales</taxon>
        <taxon>Aspergillaceae</taxon>
        <taxon>Aspergillus</taxon>
        <taxon>Aspergillus subgen. Nidulantes</taxon>
    </lineage>
</organism>
<dbReference type="Gene3D" id="1.20.1280.50">
    <property type="match status" value="1"/>
</dbReference>
<keyword evidence="3" id="KW-1185">Reference proteome</keyword>